<protein>
    <submittedName>
        <fullName evidence="2">Uncharacterized protein</fullName>
    </submittedName>
</protein>
<evidence type="ECO:0000313" key="2">
    <source>
        <dbReference type="EMBL" id="GLI36879.1"/>
    </source>
</evidence>
<accession>A0A9W6FXY9</accession>
<dbReference type="Proteomes" id="UP001144352">
    <property type="component" value="Unassembled WGS sequence"/>
</dbReference>
<dbReference type="AlphaFoldDB" id="A0A9W6FXY9"/>
<keyword evidence="3" id="KW-1185">Reference proteome</keyword>
<reference evidence="2" key="1">
    <citation type="submission" date="2022-12" db="EMBL/GenBank/DDBJ databases">
        <title>Reference genome sequencing for broad-spectrum identification of bacterial and archaeal isolates by mass spectrometry.</title>
        <authorList>
            <person name="Sekiguchi Y."/>
            <person name="Tourlousse D.M."/>
        </authorList>
    </citation>
    <scope>NUCLEOTIDE SEQUENCE</scope>
    <source>
        <strain evidence="2">H2</strain>
    </source>
</reference>
<proteinExistence type="predicted"/>
<evidence type="ECO:0000256" key="1">
    <source>
        <dbReference type="SAM" id="SignalP"/>
    </source>
</evidence>
<gene>
    <name evidence="2" type="ORF">GHYDROH2_03800</name>
</gene>
<keyword evidence="1" id="KW-0732">Signal</keyword>
<evidence type="ECO:0000313" key="3">
    <source>
        <dbReference type="Proteomes" id="UP001144352"/>
    </source>
</evidence>
<feature type="signal peptide" evidence="1">
    <location>
        <begin position="1"/>
        <end position="22"/>
    </location>
</feature>
<dbReference type="RefSeq" id="WP_214187226.1">
    <property type="nucleotide sequence ID" value="NZ_BSDS01000001.1"/>
</dbReference>
<name>A0A9W6FXY9_9BACT</name>
<feature type="chain" id="PRO_5040908557" evidence="1">
    <location>
        <begin position="23"/>
        <end position="137"/>
    </location>
</feature>
<comment type="caution">
    <text evidence="2">The sequence shown here is derived from an EMBL/GenBank/DDBJ whole genome shotgun (WGS) entry which is preliminary data.</text>
</comment>
<sequence>MKKKIIAMVAAVMLCSAGSAFAAASEGSKLLCTAAFLKLAGEGYEIDYADADDLTTSQVKRYSGNREADVTYAAVGVAVEDETKIRVKVFDENEKLIEEDTDVRMAVASHTPKWTGKFAYTVDVYKNTDFCFGILTK</sequence>
<dbReference type="EMBL" id="BSDS01000001">
    <property type="protein sequence ID" value="GLI36879.1"/>
    <property type="molecule type" value="Genomic_DNA"/>
</dbReference>
<organism evidence="2 3">
    <name type="scientific">Geobacter hydrogenophilus</name>
    <dbReference type="NCBI Taxonomy" id="40983"/>
    <lineage>
        <taxon>Bacteria</taxon>
        <taxon>Pseudomonadati</taxon>
        <taxon>Thermodesulfobacteriota</taxon>
        <taxon>Desulfuromonadia</taxon>
        <taxon>Geobacterales</taxon>
        <taxon>Geobacteraceae</taxon>
        <taxon>Geobacter</taxon>
    </lineage>
</organism>